<name>A0ABR9U4E4_9NOSO</name>
<accession>A0ABR9U4E4</accession>
<evidence type="ECO:0000256" key="4">
    <source>
        <dbReference type="ARBA" id="ARBA00023118"/>
    </source>
</evidence>
<evidence type="ECO:0000256" key="2">
    <source>
        <dbReference type="ARBA" id="ARBA00022695"/>
    </source>
</evidence>
<evidence type="ECO:0000256" key="3">
    <source>
        <dbReference type="ARBA" id="ARBA00022741"/>
    </source>
</evidence>
<evidence type="ECO:0000313" key="7">
    <source>
        <dbReference type="Proteomes" id="UP000647836"/>
    </source>
</evidence>
<keyword evidence="3" id="KW-0547">Nucleotide-binding</keyword>
<dbReference type="InterPro" id="IPR058909">
    <property type="entry name" value="CD_NTase_C"/>
</dbReference>
<sequence>MAEVTPRYTEISVEECVRIANQLTKNLEGESIYCDYRLQGSVPTNTHIRGISDVDFLVIIKNQCYYDKDGPKANQYFPYDGNLFGDLVNLRSRSETVLSKQFPAADVDVSGKKSIKISGGSLRREVDVVPSVWFNSKEYQINNLESYRGIDILDRSVPTTIRNYPFLHILKINDKGAQTFEGVKMGIRLLKNIRSDSDQSIELSSYELAGLLWHCPDDWIKFYQGFDLSVLAGVDQYLNALASNHELATSLITPDGTRKILDRHEKYMAMVRLSQEVSALANEVFSELPNSVRAGADYDVARKRQILSENYVA</sequence>
<keyword evidence="1" id="KW-0808">Transferase</keyword>
<dbReference type="Pfam" id="PF26305">
    <property type="entry name" value="CD_NTase_C"/>
    <property type="match status" value="1"/>
</dbReference>
<evidence type="ECO:0000313" key="6">
    <source>
        <dbReference type="EMBL" id="MBE9107545.1"/>
    </source>
</evidence>
<dbReference type="EMBL" id="JADEXF010000888">
    <property type="protein sequence ID" value="MBE9107545.1"/>
    <property type="molecule type" value="Genomic_DNA"/>
</dbReference>
<comment type="caution">
    <text evidence="6">The sequence shown here is derived from an EMBL/GenBank/DDBJ whole genome shotgun (WGS) entry which is preliminary data.</text>
</comment>
<dbReference type="Proteomes" id="UP000647836">
    <property type="component" value="Unassembled WGS sequence"/>
</dbReference>
<keyword evidence="2" id="KW-0548">Nucleotidyltransferase</keyword>
<organism evidence="6 7">
    <name type="scientific">Nostoc cf. edaphicum LEGE 07299</name>
    <dbReference type="NCBI Taxonomy" id="2777974"/>
    <lineage>
        <taxon>Bacteria</taxon>
        <taxon>Bacillati</taxon>
        <taxon>Cyanobacteriota</taxon>
        <taxon>Cyanophyceae</taxon>
        <taxon>Nostocales</taxon>
        <taxon>Nostocaceae</taxon>
        <taxon>Nostoc</taxon>
    </lineage>
</organism>
<reference evidence="6 7" key="1">
    <citation type="submission" date="2020-10" db="EMBL/GenBank/DDBJ databases">
        <authorList>
            <person name="Castelo-Branco R."/>
            <person name="Eusebio N."/>
            <person name="Adriana R."/>
            <person name="Vieira A."/>
            <person name="Brugerolle De Fraissinette N."/>
            <person name="Rezende De Castro R."/>
            <person name="Schneider M.P."/>
            <person name="Vasconcelos V."/>
            <person name="Leao P.N."/>
        </authorList>
    </citation>
    <scope>NUCLEOTIDE SEQUENCE [LARGE SCALE GENOMIC DNA]</scope>
    <source>
        <strain evidence="6 7">LEGE 07299</strain>
    </source>
</reference>
<keyword evidence="7" id="KW-1185">Reference proteome</keyword>
<gene>
    <name evidence="6" type="ORF">IQ229_22230</name>
</gene>
<evidence type="ECO:0000256" key="1">
    <source>
        <dbReference type="ARBA" id="ARBA00022679"/>
    </source>
</evidence>
<keyword evidence="4" id="KW-0051">Antiviral defense</keyword>
<evidence type="ECO:0000259" key="5">
    <source>
        <dbReference type="Pfam" id="PF26305"/>
    </source>
</evidence>
<dbReference type="RefSeq" id="WP_194047455.1">
    <property type="nucleotide sequence ID" value="NZ_JADEXF010000888.1"/>
</dbReference>
<protein>
    <recommendedName>
        <fullName evidence="5">cGAS/DncV-like nucleotidyltransferase C-terminal helical domain-containing protein</fullName>
    </recommendedName>
</protein>
<proteinExistence type="predicted"/>
<feature type="domain" description="cGAS/DncV-like nucleotidyltransferase C-terminal helical" evidence="5">
    <location>
        <begin position="172"/>
        <end position="266"/>
    </location>
</feature>